<sequence length="122" mass="13893">MVGLNVSPHSPKVFLFLFISPNPSEFKSLLSQKGKKNETVLCVDDDRKLYCDMLLSWLWEPHGCTSLCLCRKGRKERKEERKEAAGTDSPQCGKKEMSSMAGLGIVMRRDRKRESTGEKLQE</sequence>
<name>A0ACD3QDR0_LARCR</name>
<keyword evidence="2" id="KW-1185">Reference proteome</keyword>
<dbReference type="Proteomes" id="UP000793456">
    <property type="component" value="Chromosome XXI"/>
</dbReference>
<reference evidence="1" key="1">
    <citation type="submission" date="2018-11" db="EMBL/GenBank/DDBJ databases">
        <title>The sequence and de novo assembly of Larimichthys crocea genome using PacBio and Hi-C technologies.</title>
        <authorList>
            <person name="Xu P."/>
            <person name="Chen B."/>
            <person name="Zhou Z."/>
            <person name="Ke Q."/>
            <person name="Wu Y."/>
            <person name="Bai H."/>
            <person name="Pu F."/>
        </authorList>
    </citation>
    <scope>NUCLEOTIDE SEQUENCE</scope>
    <source>
        <tissue evidence="1">Muscle</tissue>
    </source>
</reference>
<evidence type="ECO:0000313" key="1">
    <source>
        <dbReference type="EMBL" id="TMS04816.1"/>
    </source>
</evidence>
<protein>
    <submittedName>
        <fullName evidence="1">Uncharacterized protein</fullName>
    </submittedName>
</protein>
<dbReference type="EMBL" id="CM011694">
    <property type="protein sequence ID" value="TMS04816.1"/>
    <property type="molecule type" value="Genomic_DNA"/>
</dbReference>
<proteinExistence type="predicted"/>
<comment type="caution">
    <text evidence="1">The sequence shown here is derived from an EMBL/GenBank/DDBJ whole genome shotgun (WGS) entry which is preliminary data.</text>
</comment>
<evidence type="ECO:0000313" key="2">
    <source>
        <dbReference type="Proteomes" id="UP000793456"/>
    </source>
</evidence>
<accession>A0ACD3QDR0</accession>
<gene>
    <name evidence="1" type="ORF">E3U43_009973</name>
</gene>
<organism evidence="1 2">
    <name type="scientific">Larimichthys crocea</name>
    <name type="common">Large yellow croaker</name>
    <name type="synonym">Pseudosciaena crocea</name>
    <dbReference type="NCBI Taxonomy" id="215358"/>
    <lineage>
        <taxon>Eukaryota</taxon>
        <taxon>Metazoa</taxon>
        <taxon>Chordata</taxon>
        <taxon>Craniata</taxon>
        <taxon>Vertebrata</taxon>
        <taxon>Euteleostomi</taxon>
        <taxon>Actinopterygii</taxon>
        <taxon>Neopterygii</taxon>
        <taxon>Teleostei</taxon>
        <taxon>Neoteleostei</taxon>
        <taxon>Acanthomorphata</taxon>
        <taxon>Eupercaria</taxon>
        <taxon>Sciaenidae</taxon>
        <taxon>Larimichthys</taxon>
    </lineage>
</organism>